<dbReference type="AlphaFoldDB" id="A0A941EP44"/>
<keyword evidence="2" id="KW-0812">Transmembrane</keyword>
<dbReference type="SUPFAM" id="SSF49785">
    <property type="entry name" value="Galactose-binding domain-like"/>
    <property type="match status" value="1"/>
</dbReference>
<dbReference type="RefSeq" id="WP_212522285.1">
    <property type="nucleotide sequence ID" value="NZ_JAGSOH010000192.1"/>
</dbReference>
<gene>
    <name evidence="4" type="ORF">KDK95_32990</name>
</gene>
<dbReference type="InterPro" id="IPR000421">
    <property type="entry name" value="FA58C"/>
</dbReference>
<comment type="caution">
    <text evidence="4">The sequence shown here is derived from an EMBL/GenBank/DDBJ whole genome shotgun (WGS) entry which is preliminary data.</text>
</comment>
<dbReference type="Proteomes" id="UP000676325">
    <property type="component" value="Unassembled WGS sequence"/>
</dbReference>
<organism evidence="4 5">
    <name type="scientific">Actinospica acidithermotolerans</name>
    <dbReference type="NCBI Taxonomy" id="2828514"/>
    <lineage>
        <taxon>Bacteria</taxon>
        <taxon>Bacillati</taxon>
        <taxon>Actinomycetota</taxon>
        <taxon>Actinomycetes</taxon>
        <taxon>Catenulisporales</taxon>
        <taxon>Actinospicaceae</taxon>
        <taxon>Actinospica</taxon>
    </lineage>
</organism>
<keyword evidence="5" id="KW-1185">Reference proteome</keyword>
<evidence type="ECO:0000259" key="3">
    <source>
        <dbReference type="PROSITE" id="PS50022"/>
    </source>
</evidence>
<dbReference type="PROSITE" id="PS50022">
    <property type="entry name" value="FA58C_3"/>
    <property type="match status" value="1"/>
</dbReference>
<feature type="domain" description="F5/8 type C" evidence="3">
    <location>
        <begin position="134"/>
        <end position="287"/>
    </location>
</feature>
<feature type="non-terminal residue" evidence="4">
    <location>
        <position position="1"/>
    </location>
</feature>
<feature type="region of interest" description="Disordered" evidence="1">
    <location>
        <begin position="86"/>
        <end position="145"/>
    </location>
</feature>
<evidence type="ECO:0000256" key="1">
    <source>
        <dbReference type="SAM" id="MobiDB-lite"/>
    </source>
</evidence>
<reference evidence="4" key="1">
    <citation type="submission" date="2021-04" db="EMBL/GenBank/DDBJ databases">
        <title>Genome based classification of Actinospica acidithermotolerans sp. nov., an actinobacterium isolated from an Indonesian hot spring.</title>
        <authorList>
            <person name="Kusuma A.B."/>
            <person name="Putra K.E."/>
            <person name="Nafisah S."/>
            <person name="Loh J."/>
            <person name="Nouioui I."/>
            <person name="Goodfellow M."/>
        </authorList>
    </citation>
    <scope>NUCLEOTIDE SEQUENCE</scope>
    <source>
        <strain evidence="4">MGRD01-02</strain>
    </source>
</reference>
<dbReference type="InterPro" id="IPR008979">
    <property type="entry name" value="Galactose-bd-like_sf"/>
</dbReference>
<dbReference type="EMBL" id="JAGSOH010000192">
    <property type="protein sequence ID" value="MBR7831169.1"/>
    <property type="molecule type" value="Genomic_DNA"/>
</dbReference>
<evidence type="ECO:0000313" key="5">
    <source>
        <dbReference type="Proteomes" id="UP000676325"/>
    </source>
</evidence>
<name>A0A941EP44_9ACTN</name>
<dbReference type="Pfam" id="PF00754">
    <property type="entry name" value="F5_F8_type_C"/>
    <property type="match status" value="1"/>
</dbReference>
<dbReference type="Gene3D" id="2.60.120.260">
    <property type="entry name" value="Galactose-binding domain-like"/>
    <property type="match status" value="1"/>
</dbReference>
<sequence>QGQGRGSKVPEAAAVAPRFTLPSRRTVYAGVGVVVLLSAAFGIAEYAGHGAKTTGGAVAQNIVPSMGVASARSGMTSGVSASASASTLASGSAPGSASASGSASSSAPATSTAVSETSAAGTSQLPATSADTTAASPAHAGSAATTAPAATDLALGKAESSSSHTGSHVAANVIDGDAGTYWESQVGSGSFTEWVQVDLEKAMTVSKIVMRLPADWSSRTESIEIYGLATGYDGFVIEPTTTYSFNEASGNAVTVKFAALSTRYIQLIVTANSAVDAGEMGEIEVYG</sequence>
<keyword evidence="2" id="KW-0472">Membrane</keyword>
<keyword evidence="2" id="KW-1133">Transmembrane helix</keyword>
<accession>A0A941EP44</accession>
<feature type="transmembrane region" description="Helical" evidence="2">
    <location>
        <begin position="27"/>
        <end position="47"/>
    </location>
</feature>
<evidence type="ECO:0000313" key="4">
    <source>
        <dbReference type="EMBL" id="MBR7831169.1"/>
    </source>
</evidence>
<protein>
    <submittedName>
        <fullName evidence="4">Discoidin domain-containing protein</fullName>
    </submittedName>
</protein>
<evidence type="ECO:0000256" key="2">
    <source>
        <dbReference type="SAM" id="Phobius"/>
    </source>
</evidence>
<proteinExistence type="predicted"/>